<dbReference type="Gene3D" id="2.30.29.30">
    <property type="entry name" value="Pleckstrin-homology domain (PH domain)/Phosphotyrosine-binding domain (PTB)"/>
    <property type="match status" value="1"/>
</dbReference>
<keyword evidence="5" id="KW-1185">Reference proteome</keyword>
<feature type="compositionally biased region" description="Polar residues" evidence="2">
    <location>
        <begin position="184"/>
        <end position="193"/>
    </location>
</feature>
<evidence type="ECO:0000313" key="4">
    <source>
        <dbReference type="EMBL" id="OBS63638.1"/>
    </source>
</evidence>
<dbReference type="Pfam" id="PF00169">
    <property type="entry name" value="PH"/>
    <property type="match status" value="1"/>
</dbReference>
<dbReference type="PROSITE" id="PS50003">
    <property type="entry name" value="PH_DOMAIN"/>
    <property type="match status" value="1"/>
</dbReference>
<evidence type="ECO:0000256" key="1">
    <source>
        <dbReference type="ARBA" id="ARBA00029462"/>
    </source>
</evidence>
<gene>
    <name evidence="4" type="ORF">A6R68_07822</name>
</gene>
<dbReference type="OrthoDB" id="9614321at2759"/>
<feature type="domain" description="PH" evidence="3">
    <location>
        <begin position="1"/>
        <end position="103"/>
    </location>
</feature>
<evidence type="ECO:0000256" key="2">
    <source>
        <dbReference type="SAM" id="MobiDB-lite"/>
    </source>
</evidence>
<dbReference type="GO" id="GO:0005068">
    <property type="term" value="F:transmembrane receptor protein tyrosine kinase adaptor activity"/>
    <property type="evidence" value="ECO:0007669"/>
    <property type="project" value="TreeGrafter"/>
</dbReference>
<comment type="caution">
    <text evidence="4">The sequence shown here is derived from an EMBL/GenBank/DDBJ whole genome shotgun (WGS) entry which is preliminary data.</text>
</comment>
<dbReference type="PANTHER" id="PTHR45960">
    <property type="entry name" value="GRB2-ASSOCIATED-BINDING PROTEIN"/>
    <property type="match status" value="1"/>
</dbReference>
<protein>
    <recommendedName>
        <fullName evidence="3">PH domain-containing protein</fullName>
    </recommendedName>
</protein>
<dbReference type="InterPro" id="IPR001849">
    <property type="entry name" value="PH_domain"/>
</dbReference>
<dbReference type="STRING" id="56216.A0A1A6GBM8"/>
<organism evidence="4 5">
    <name type="scientific">Neotoma lepida</name>
    <name type="common">Desert woodrat</name>
    <dbReference type="NCBI Taxonomy" id="56216"/>
    <lineage>
        <taxon>Eukaryota</taxon>
        <taxon>Metazoa</taxon>
        <taxon>Chordata</taxon>
        <taxon>Craniata</taxon>
        <taxon>Vertebrata</taxon>
        <taxon>Euteleostomi</taxon>
        <taxon>Mammalia</taxon>
        <taxon>Eutheria</taxon>
        <taxon>Euarchontoglires</taxon>
        <taxon>Glires</taxon>
        <taxon>Rodentia</taxon>
        <taxon>Myomorpha</taxon>
        <taxon>Muroidea</taxon>
        <taxon>Cricetidae</taxon>
        <taxon>Neotominae</taxon>
        <taxon>Neotoma</taxon>
    </lineage>
</organism>
<proteinExistence type="inferred from homology"/>
<reference evidence="4 5" key="1">
    <citation type="submission" date="2016-06" db="EMBL/GenBank/DDBJ databases">
        <title>The Draft Genome Sequence and Annotation of the Desert Woodrat Neotoma lepida.</title>
        <authorList>
            <person name="Campbell M."/>
            <person name="Oakeson K.F."/>
            <person name="Yandell M."/>
            <person name="Halpert J.R."/>
            <person name="Dearing D."/>
        </authorList>
    </citation>
    <scope>NUCLEOTIDE SEQUENCE [LARGE SCALE GENOMIC DNA]</scope>
    <source>
        <strain evidence="4">417</strain>
        <tissue evidence="4">Liver</tissue>
    </source>
</reference>
<feature type="region of interest" description="Disordered" evidence="2">
    <location>
        <begin position="184"/>
        <end position="223"/>
    </location>
</feature>
<accession>A0A1A6GBM8</accession>
<name>A0A1A6GBM8_NEOLE</name>
<feature type="compositionally biased region" description="Basic and acidic residues" evidence="2">
    <location>
        <begin position="195"/>
        <end position="209"/>
    </location>
</feature>
<evidence type="ECO:0000313" key="5">
    <source>
        <dbReference type="Proteomes" id="UP000092124"/>
    </source>
</evidence>
<dbReference type="Proteomes" id="UP000092124">
    <property type="component" value="Unassembled WGS sequence"/>
</dbReference>
<dbReference type="SMART" id="SM00233">
    <property type="entry name" value="PH"/>
    <property type="match status" value="1"/>
</dbReference>
<evidence type="ECO:0000259" key="3">
    <source>
        <dbReference type="PROSITE" id="PS50003"/>
    </source>
</evidence>
<dbReference type="InterPro" id="IPR046355">
    <property type="entry name" value="Gab1-4-like"/>
</dbReference>
<sequence length="223" mass="25348">MSGSGDDMVCTGWLRKLPPEKKLRCYAWKKCCFILWRGQMNDDPDIINLNFCEQVDTGLTFNKKELQDSFVFDIKTSKHTFYLVAETEADMNKWVQSICQIYTFKSSTIRRVIAFPSQADTIQNSKTVLMNSPHSLASHSHTKDSLTGSETDNEDEYIFKTPNNTLCWEFRDLLMDNMDVPTTPLSAYQTQGGESLERLSDSASSDDKYVPMNPGSSTLLAME</sequence>
<dbReference type="EMBL" id="LZPO01099468">
    <property type="protein sequence ID" value="OBS63638.1"/>
    <property type="molecule type" value="Genomic_DNA"/>
</dbReference>
<dbReference type="SUPFAM" id="SSF50729">
    <property type="entry name" value="PH domain-like"/>
    <property type="match status" value="1"/>
</dbReference>
<comment type="similarity">
    <text evidence="1">Belongs to the GAB family.</text>
</comment>
<feature type="compositionally biased region" description="Polar residues" evidence="2">
    <location>
        <begin position="214"/>
        <end position="223"/>
    </location>
</feature>
<dbReference type="AlphaFoldDB" id="A0A1A6GBM8"/>
<dbReference type="InterPro" id="IPR011993">
    <property type="entry name" value="PH-like_dom_sf"/>
</dbReference>
<dbReference type="GO" id="GO:0005737">
    <property type="term" value="C:cytoplasm"/>
    <property type="evidence" value="ECO:0007669"/>
    <property type="project" value="TreeGrafter"/>
</dbReference>
<dbReference type="PANTHER" id="PTHR45960:SF1">
    <property type="entry name" value="GRB2-ASSOCIATED-BINDING PROTEIN 2"/>
    <property type="match status" value="1"/>
</dbReference>